<feature type="compositionally biased region" description="Polar residues" evidence="1">
    <location>
        <begin position="42"/>
        <end position="51"/>
    </location>
</feature>
<dbReference type="InterPro" id="IPR038269">
    <property type="entry name" value="SCAN_sf"/>
</dbReference>
<accession>A0ABQ7TM04</accession>
<keyword evidence="3" id="KW-1185">Reference proteome</keyword>
<protein>
    <submittedName>
        <fullName evidence="2">Uncharacterized protein</fullName>
    </submittedName>
</protein>
<feature type="region of interest" description="Disordered" evidence="1">
    <location>
        <begin position="39"/>
        <end position="78"/>
    </location>
</feature>
<dbReference type="Proteomes" id="UP000826234">
    <property type="component" value="Unassembled WGS sequence"/>
</dbReference>
<evidence type="ECO:0000256" key="1">
    <source>
        <dbReference type="SAM" id="MobiDB-lite"/>
    </source>
</evidence>
<proteinExistence type="predicted"/>
<comment type="caution">
    <text evidence="2">The sequence shown here is derived from an EMBL/GenBank/DDBJ whole genome shotgun (WGS) entry which is preliminary data.</text>
</comment>
<dbReference type="EMBL" id="JAIPUX010000439">
    <property type="protein sequence ID" value="KAH0630544.1"/>
    <property type="molecule type" value="Genomic_DNA"/>
</dbReference>
<reference evidence="2 3" key="1">
    <citation type="journal article" date="2022" name="Gigascience">
        <title>A chromosome-level genome assembly and annotation of the desert horned lizard, Phrynosoma platyrhinos, provides insight into chromosomal rearrangements among reptiles.</title>
        <authorList>
            <person name="Koochekian N."/>
            <person name="Ascanio A."/>
            <person name="Farleigh K."/>
            <person name="Card D.C."/>
            <person name="Schield D.R."/>
            <person name="Castoe T.A."/>
            <person name="Jezkova T."/>
        </authorList>
    </citation>
    <scope>NUCLEOTIDE SEQUENCE [LARGE SCALE GENOMIC DNA]</scope>
    <source>
        <strain evidence="2">NK-2021</strain>
    </source>
</reference>
<gene>
    <name evidence="2" type="ORF">JD844_013674</name>
</gene>
<name>A0ABQ7TM04_PHRPL</name>
<dbReference type="Gene3D" id="1.10.4020.10">
    <property type="entry name" value="DNA breaking-rejoining enzymes"/>
    <property type="match status" value="1"/>
</dbReference>
<evidence type="ECO:0000313" key="3">
    <source>
        <dbReference type="Proteomes" id="UP000826234"/>
    </source>
</evidence>
<sequence>MENWVKEHSPEICAQVVALAEDFLLRQRETKRWEKQVMAENISDTEQPLSDTEQEQRFKQEGEEDTASLGEDLIFPST</sequence>
<evidence type="ECO:0000313" key="2">
    <source>
        <dbReference type="EMBL" id="KAH0630544.1"/>
    </source>
</evidence>
<organism evidence="2 3">
    <name type="scientific">Phrynosoma platyrhinos</name>
    <name type="common">Desert horned lizard</name>
    <dbReference type="NCBI Taxonomy" id="52577"/>
    <lineage>
        <taxon>Eukaryota</taxon>
        <taxon>Metazoa</taxon>
        <taxon>Chordata</taxon>
        <taxon>Craniata</taxon>
        <taxon>Vertebrata</taxon>
        <taxon>Euteleostomi</taxon>
        <taxon>Lepidosauria</taxon>
        <taxon>Squamata</taxon>
        <taxon>Bifurcata</taxon>
        <taxon>Unidentata</taxon>
        <taxon>Episquamata</taxon>
        <taxon>Toxicofera</taxon>
        <taxon>Iguania</taxon>
        <taxon>Phrynosomatidae</taxon>
        <taxon>Phrynosomatinae</taxon>
        <taxon>Phrynosoma</taxon>
    </lineage>
</organism>